<sequence>MKKYYFPLIIFCFLVQACSIGQSRSFCEKEGCDYRKAGICNSAFDIFADRRGTIAEAYRNTPCKK</sequence>
<dbReference type="Proteomes" id="UP000256514">
    <property type="component" value="Unassembled WGS sequence"/>
</dbReference>
<keyword evidence="3" id="KW-1185">Reference proteome</keyword>
<evidence type="ECO:0008006" key="4">
    <source>
        <dbReference type="Google" id="ProtNLM"/>
    </source>
</evidence>
<evidence type="ECO:0000256" key="1">
    <source>
        <dbReference type="SAM" id="SignalP"/>
    </source>
</evidence>
<name>A0A3D8INC9_9HELI</name>
<keyword evidence="1" id="KW-0732">Signal</keyword>
<evidence type="ECO:0000313" key="2">
    <source>
        <dbReference type="EMBL" id="RDU66435.1"/>
    </source>
</evidence>
<reference evidence="2 3" key="1">
    <citation type="submission" date="2018-04" db="EMBL/GenBank/DDBJ databases">
        <title>Novel Campyloabacter and Helicobacter Species and Strains.</title>
        <authorList>
            <person name="Mannion A.J."/>
            <person name="Shen Z."/>
            <person name="Fox J.G."/>
        </authorList>
    </citation>
    <scope>NUCLEOTIDE SEQUENCE [LARGE SCALE GENOMIC DNA]</scope>
    <source>
        <strain evidence="2 3">MIT 12-6600</strain>
    </source>
</reference>
<protein>
    <recommendedName>
        <fullName evidence="4">Lipoprotein</fullName>
    </recommendedName>
</protein>
<dbReference type="PROSITE" id="PS51257">
    <property type="entry name" value="PROKAR_LIPOPROTEIN"/>
    <property type="match status" value="1"/>
</dbReference>
<dbReference type="AlphaFoldDB" id="A0A3D8INC9"/>
<feature type="signal peptide" evidence="1">
    <location>
        <begin position="1"/>
        <end position="17"/>
    </location>
</feature>
<feature type="chain" id="PRO_5017657963" description="Lipoprotein" evidence="1">
    <location>
        <begin position="18"/>
        <end position="65"/>
    </location>
</feature>
<dbReference type="OrthoDB" id="5329821at2"/>
<dbReference type="RefSeq" id="WP_115571389.1">
    <property type="nucleotide sequence ID" value="NZ_NXLT01000006.1"/>
</dbReference>
<proteinExistence type="predicted"/>
<accession>A0A3D8INC9</accession>
<organism evidence="2 3">
    <name type="scientific">Helicobacter equorum</name>
    <dbReference type="NCBI Taxonomy" id="361872"/>
    <lineage>
        <taxon>Bacteria</taxon>
        <taxon>Pseudomonadati</taxon>
        <taxon>Campylobacterota</taxon>
        <taxon>Epsilonproteobacteria</taxon>
        <taxon>Campylobacterales</taxon>
        <taxon>Helicobacteraceae</taxon>
        <taxon>Helicobacter</taxon>
    </lineage>
</organism>
<dbReference type="EMBL" id="NXLT01000006">
    <property type="protein sequence ID" value="RDU66435.1"/>
    <property type="molecule type" value="Genomic_DNA"/>
</dbReference>
<comment type="caution">
    <text evidence="2">The sequence shown here is derived from an EMBL/GenBank/DDBJ whole genome shotgun (WGS) entry which is preliminary data.</text>
</comment>
<gene>
    <name evidence="2" type="ORF">CQA54_06975</name>
</gene>
<evidence type="ECO:0000313" key="3">
    <source>
        <dbReference type="Proteomes" id="UP000256514"/>
    </source>
</evidence>